<proteinExistence type="predicted"/>
<feature type="domain" description="Thymidylate kinase-like" evidence="1">
    <location>
        <begin position="5"/>
        <end position="57"/>
    </location>
</feature>
<accession>A0A537JD29</accession>
<dbReference type="Proteomes" id="UP000318093">
    <property type="component" value="Unassembled WGS sequence"/>
</dbReference>
<organism evidence="2 3">
    <name type="scientific">Candidatus Segetimicrobium genomatis</name>
    <dbReference type="NCBI Taxonomy" id="2569760"/>
    <lineage>
        <taxon>Bacteria</taxon>
        <taxon>Bacillati</taxon>
        <taxon>Candidatus Sysuimicrobiota</taxon>
        <taxon>Candidatus Sysuimicrobiia</taxon>
        <taxon>Candidatus Sysuimicrobiales</taxon>
        <taxon>Candidatus Segetimicrobiaceae</taxon>
        <taxon>Candidatus Segetimicrobium</taxon>
    </lineage>
</organism>
<keyword evidence="2" id="KW-0418">Kinase</keyword>
<name>A0A537JD29_9BACT</name>
<evidence type="ECO:0000259" key="1">
    <source>
        <dbReference type="Pfam" id="PF02223"/>
    </source>
</evidence>
<protein>
    <submittedName>
        <fullName evidence="2">dTMP kinase</fullName>
    </submittedName>
</protein>
<gene>
    <name evidence="2" type="ORF">E6H03_07040</name>
</gene>
<dbReference type="Gene3D" id="3.40.50.300">
    <property type="entry name" value="P-loop containing nucleotide triphosphate hydrolases"/>
    <property type="match status" value="1"/>
</dbReference>
<dbReference type="AlphaFoldDB" id="A0A537JD29"/>
<dbReference type="SUPFAM" id="SSF52540">
    <property type="entry name" value="P-loop containing nucleoside triphosphate hydrolases"/>
    <property type="match status" value="1"/>
</dbReference>
<keyword evidence="2" id="KW-0808">Transferase</keyword>
<sequence length="61" mass="6646">MFLTLEGPEGAGKTTQARLVAEDFRGRGLDVLEAREPGGTPIGEQIRALLLDARHREMAAR</sequence>
<reference evidence="2 3" key="1">
    <citation type="journal article" date="2019" name="Nat. Microbiol.">
        <title>Mediterranean grassland soil C-N compound turnover is dependent on rainfall and depth, and is mediated by genomically divergent microorganisms.</title>
        <authorList>
            <person name="Diamond S."/>
            <person name="Andeer P.F."/>
            <person name="Li Z."/>
            <person name="Crits-Christoph A."/>
            <person name="Burstein D."/>
            <person name="Anantharaman K."/>
            <person name="Lane K.R."/>
            <person name="Thomas B.C."/>
            <person name="Pan C."/>
            <person name="Northen T.R."/>
            <person name="Banfield J.F."/>
        </authorList>
    </citation>
    <scope>NUCLEOTIDE SEQUENCE [LARGE SCALE GENOMIC DNA]</scope>
    <source>
        <strain evidence="2">NP_6</strain>
    </source>
</reference>
<comment type="caution">
    <text evidence="2">The sequence shown here is derived from an EMBL/GenBank/DDBJ whole genome shotgun (WGS) entry which is preliminary data.</text>
</comment>
<dbReference type="InterPro" id="IPR039430">
    <property type="entry name" value="Thymidylate_kin-like_dom"/>
</dbReference>
<evidence type="ECO:0000313" key="3">
    <source>
        <dbReference type="Proteomes" id="UP000318093"/>
    </source>
</evidence>
<feature type="non-terminal residue" evidence="2">
    <location>
        <position position="61"/>
    </location>
</feature>
<dbReference type="EMBL" id="VBAN01000210">
    <property type="protein sequence ID" value="TMI81433.1"/>
    <property type="molecule type" value="Genomic_DNA"/>
</dbReference>
<evidence type="ECO:0000313" key="2">
    <source>
        <dbReference type="EMBL" id="TMI81433.1"/>
    </source>
</evidence>
<dbReference type="InterPro" id="IPR027417">
    <property type="entry name" value="P-loop_NTPase"/>
</dbReference>
<dbReference type="GO" id="GO:0016301">
    <property type="term" value="F:kinase activity"/>
    <property type="evidence" value="ECO:0007669"/>
    <property type="project" value="UniProtKB-KW"/>
</dbReference>
<dbReference type="Pfam" id="PF02223">
    <property type="entry name" value="Thymidylate_kin"/>
    <property type="match status" value="1"/>
</dbReference>